<dbReference type="RefSeq" id="WP_147288635.1">
    <property type="nucleotide sequence ID" value="NZ_NXLV01000034.1"/>
</dbReference>
<comment type="caution">
    <text evidence="2">The sequence shown here is derived from an EMBL/GenBank/DDBJ whole genome shotgun (WGS) entry which is preliminary data.</text>
</comment>
<evidence type="ECO:0000256" key="1">
    <source>
        <dbReference type="SAM" id="MobiDB-lite"/>
    </source>
</evidence>
<proteinExistence type="predicted"/>
<name>A0A3D8ITD3_9HELI</name>
<dbReference type="Proteomes" id="UP000257045">
    <property type="component" value="Unassembled WGS sequence"/>
</dbReference>
<protein>
    <submittedName>
        <fullName evidence="2">Uncharacterized protein</fullName>
    </submittedName>
</protein>
<dbReference type="AlphaFoldDB" id="A0A3D8ITD3"/>
<dbReference type="EMBL" id="NXLV01000034">
    <property type="protein sequence ID" value="RDU68206.1"/>
    <property type="molecule type" value="Genomic_DNA"/>
</dbReference>
<feature type="non-terminal residue" evidence="2">
    <location>
        <position position="101"/>
    </location>
</feature>
<evidence type="ECO:0000313" key="3">
    <source>
        <dbReference type="Proteomes" id="UP000257045"/>
    </source>
</evidence>
<organism evidence="2 3">
    <name type="scientific">Helicobacter brantae</name>
    <dbReference type="NCBI Taxonomy" id="375927"/>
    <lineage>
        <taxon>Bacteria</taxon>
        <taxon>Pseudomonadati</taxon>
        <taxon>Campylobacterota</taxon>
        <taxon>Epsilonproteobacteria</taxon>
        <taxon>Campylobacterales</taxon>
        <taxon>Helicobacteraceae</taxon>
        <taxon>Helicobacter</taxon>
    </lineage>
</organism>
<keyword evidence="3" id="KW-1185">Reference proteome</keyword>
<accession>A0A3D8ITD3</accession>
<gene>
    <name evidence="2" type="ORF">CQA58_08135</name>
</gene>
<evidence type="ECO:0000313" key="2">
    <source>
        <dbReference type="EMBL" id="RDU68206.1"/>
    </source>
</evidence>
<reference evidence="2 3" key="1">
    <citation type="submission" date="2018-04" db="EMBL/GenBank/DDBJ databases">
        <title>Novel Campyloabacter and Helicobacter Species and Strains.</title>
        <authorList>
            <person name="Mannion A.J."/>
            <person name="Shen Z."/>
            <person name="Fox J.G."/>
        </authorList>
    </citation>
    <scope>NUCLEOTIDE SEQUENCE [LARGE SCALE GENOMIC DNA]</scope>
    <source>
        <strain evidence="2 3">MIT 04-9366</strain>
    </source>
</reference>
<feature type="region of interest" description="Disordered" evidence="1">
    <location>
        <begin position="1"/>
        <end position="29"/>
    </location>
</feature>
<feature type="compositionally biased region" description="Polar residues" evidence="1">
    <location>
        <begin position="12"/>
        <end position="29"/>
    </location>
</feature>
<sequence length="101" mass="10407">MALGVSVAVANPTITTGEGDTADSSNNFGITWQTSGDTYTPQNSSNSAITQLFLSFNSADTNEGTTEGSNGYAIKASSAIRNLTLTSDKTINMGESGSLEM</sequence>